<dbReference type="AlphaFoldDB" id="A0A4R7I4L4"/>
<comment type="similarity">
    <text evidence="1">Belongs to the enoyl-CoA hydratase/isomerase family.</text>
</comment>
<protein>
    <submittedName>
        <fullName evidence="3">Acyl dehydratase</fullName>
    </submittedName>
</protein>
<evidence type="ECO:0000313" key="4">
    <source>
        <dbReference type="Proteomes" id="UP000294558"/>
    </source>
</evidence>
<gene>
    <name evidence="3" type="ORF">BDK89_3868</name>
</gene>
<dbReference type="EMBL" id="SOAU01000001">
    <property type="protein sequence ID" value="TDT18250.1"/>
    <property type="molecule type" value="Genomic_DNA"/>
</dbReference>
<dbReference type="InterPro" id="IPR039375">
    <property type="entry name" value="NodN-like"/>
</dbReference>
<keyword evidence="4" id="KW-1185">Reference proteome</keyword>
<dbReference type="CDD" id="cd03450">
    <property type="entry name" value="NodN"/>
    <property type="match status" value="1"/>
</dbReference>
<dbReference type="PANTHER" id="PTHR42993">
    <property type="entry name" value="MAOC-LIKE DEHYDRATASE DOMAIN-CONTAINING PROTEIN"/>
    <property type="match status" value="1"/>
</dbReference>
<feature type="domain" description="MaoC-like" evidence="2">
    <location>
        <begin position="38"/>
        <end position="150"/>
    </location>
</feature>
<dbReference type="Pfam" id="PF01575">
    <property type="entry name" value="MaoC_dehydratas"/>
    <property type="match status" value="1"/>
</dbReference>
<dbReference type="SUPFAM" id="SSF54637">
    <property type="entry name" value="Thioesterase/thiol ester dehydrase-isomerase"/>
    <property type="match status" value="1"/>
</dbReference>
<dbReference type="InterPro" id="IPR029069">
    <property type="entry name" value="HotDog_dom_sf"/>
</dbReference>
<dbReference type="Proteomes" id="UP000294558">
    <property type="component" value="Unassembled WGS sequence"/>
</dbReference>
<dbReference type="InterPro" id="IPR002539">
    <property type="entry name" value="MaoC-like_dom"/>
</dbReference>
<comment type="caution">
    <text evidence="3">The sequence shown here is derived from an EMBL/GenBank/DDBJ whole genome shotgun (WGS) entry which is preliminary data.</text>
</comment>
<organism evidence="3 4">
    <name type="scientific">Ilumatobacter fluminis</name>
    <dbReference type="NCBI Taxonomy" id="467091"/>
    <lineage>
        <taxon>Bacteria</taxon>
        <taxon>Bacillati</taxon>
        <taxon>Actinomycetota</taxon>
        <taxon>Acidimicrobiia</taxon>
        <taxon>Acidimicrobiales</taxon>
        <taxon>Ilumatobacteraceae</taxon>
        <taxon>Ilumatobacter</taxon>
    </lineage>
</organism>
<proteinExistence type="inferred from homology"/>
<evidence type="ECO:0000259" key="2">
    <source>
        <dbReference type="Pfam" id="PF01575"/>
    </source>
</evidence>
<dbReference type="PANTHER" id="PTHR42993:SF1">
    <property type="entry name" value="MAOC-LIKE DEHYDRATASE DOMAIN-CONTAINING PROTEIN"/>
    <property type="match status" value="1"/>
</dbReference>
<name>A0A4R7I4L4_9ACTN</name>
<evidence type="ECO:0000313" key="3">
    <source>
        <dbReference type="EMBL" id="TDT18250.1"/>
    </source>
</evidence>
<dbReference type="OrthoDB" id="9801735at2"/>
<reference evidence="3 4" key="1">
    <citation type="submission" date="2019-03" db="EMBL/GenBank/DDBJ databases">
        <title>Sequencing the genomes of 1000 actinobacteria strains.</title>
        <authorList>
            <person name="Klenk H.-P."/>
        </authorList>
    </citation>
    <scope>NUCLEOTIDE SEQUENCE [LARGE SCALE GENOMIC DNA]</scope>
    <source>
        <strain evidence="3 4">DSM 18936</strain>
    </source>
</reference>
<evidence type="ECO:0000256" key="1">
    <source>
        <dbReference type="ARBA" id="ARBA00005254"/>
    </source>
</evidence>
<dbReference type="Gene3D" id="3.10.129.10">
    <property type="entry name" value="Hotdog Thioesterase"/>
    <property type="match status" value="1"/>
</dbReference>
<accession>A0A4R7I4L4</accession>
<sequence>MARPCPLHSGPHSTERLLAGYDSNVTRVLDGIDGLRAAEGTHLGYSDWMEVTQERIDQFAEATGDHQWIHVDPARAAEHSPFGGTIAHGYLTLSLIPSLLPQVVEMTGFSMGVNYGCNRVRFMSPVPSGAKLRLGVELKSVDEIAGGAQVTHEITFEVEGVDKPACVAEVVFRSYV</sequence>